<reference evidence="1 2" key="1">
    <citation type="submission" date="2016-10" db="EMBL/GenBank/DDBJ databases">
        <authorList>
            <person name="de Groot N.N."/>
        </authorList>
    </citation>
    <scope>NUCLEOTIDE SEQUENCE [LARGE SCALE GENOMIC DNA]</scope>
    <source>
        <strain evidence="1 2">CGMCC 1.10239</strain>
    </source>
</reference>
<gene>
    <name evidence="1" type="ORF">SAMN05216191_11992</name>
</gene>
<dbReference type="EMBL" id="FNGM01000019">
    <property type="protein sequence ID" value="SDM84462.1"/>
    <property type="molecule type" value="Genomic_DNA"/>
</dbReference>
<dbReference type="Proteomes" id="UP000182783">
    <property type="component" value="Unassembled WGS sequence"/>
</dbReference>
<evidence type="ECO:0000313" key="1">
    <source>
        <dbReference type="EMBL" id="SDM84462.1"/>
    </source>
</evidence>
<protein>
    <submittedName>
        <fullName evidence="1">Uncharacterized protein</fullName>
    </submittedName>
</protein>
<sequence length="71" mass="7988">MERGQALSQKPFLFLYNGGDNMSWSKLKQQLEGFLSPAFGNQECPDIQIPISNDDIETVRKAARGTCRRIA</sequence>
<proteinExistence type="predicted"/>
<evidence type="ECO:0000313" key="2">
    <source>
        <dbReference type="Proteomes" id="UP000182783"/>
    </source>
</evidence>
<name>A0A1G9WIP7_9BACL</name>
<accession>A0A1G9WIP7</accession>
<organism evidence="1 2">
    <name type="scientific">Paenibacillus jilunlii</name>
    <dbReference type="NCBI Taxonomy" id="682956"/>
    <lineage>
        <taxon>Bacteria</taxon>
        <taxon>Bacillati</taxon>
        <taxon>Bacillota</taxon>
        <taxon>Bacilli</taxon>
        <taxon>Bacillales</taxon>
        <taxon>Paenibacillaceae</taxon>
        <taxon>Paenibacillus</taxon>
    </lineage>
</organism>
<dbReference type="AlphaFoldDB" id="A0A1G9WIP7"/>